<evidence type="ECO:0000256" key="6">
    <source>
        <dbReference type="ARBA" id="ARBA00022989"/>
    </source>
</evidence>
<evidence type="ECO:0000256" key="3">
    <source>
        <dbReference type="ARBA" id="ARBA00022475"/>
    </source>
</evidence>
<proteinExistence type="predicted"/>
<evidence type="ECO:0000256" key="11">
    <source>
        <dbReference type="SAM" id="Phobius"/>
    </source>
</evidence>
<dbReference type="InterPro" id="IPR038992">
    <property type="entry name" value="TMEM204"/>
</dbReference>
<feature type="transmembrane region" description="Helical" evidence="11">
    <location>
        <begin position="164"/>
        <end position="184"/>
    </location>
</feature>
<evidence type="ECO:0000256" key="4">
    <source>
        <dbReference type="ARBA" id="ARBA00022692"/>
    </source>
</evidence>
<dbReference type="GO" id="GO:0030947">
    <property type="term" value="P:regulation of vascular endothelial growth factor receptor signaling pathway"/>
    <property type="evidence" value="ECO:0007669"/>
    <property type="project" value="TreeGrafter"/>
</dbReference>
<feature type="signal peptide" evidence="12">
    <location>
        <begin position="1"/>
        <end position="25"/>
    </location>
</feature>
<organism evidence="13 14">
    <name type="scientific">Engystomops pustulosus</name>
    <name type="common">Tungara frog</name>
    <name type="synonym">Physalaemus pustulosus</name>
    <dbReference type="NCBI Taxonomy" id="76066"/>
    <lineage>
        <taxon>Eukaryota</taxon>
        <taxon>Metazoa</taxon>
        <taxon>Chordata</taxon>
        <taxon>Craniata</taxon>
        <taxon>Vertebrata</taxon>
        <taxon>Euteleostomi</taxon>
        <taxon>Amphibia</taxon>
        <taxon>Batrachia</taxon>
        <taxon>Anura</taxon>
        <taxon>Neobatrachia</taxon>
        <taxon>Hyloidea</taxon>
        <taxon>Leptodactylidae</taxon>
        <taxon>Leiuperinae</taxon>
        <taxon>Engystomops</taxon>
    </lineage>
</organism>
<evidence type="ECO:0000256" key="8">
    <source>
        <dbReference type="ARBA" id="ARBA00057987"/>
    </source>
</evidence>
<keyword evidence="12" id="KW-0732">Signal</keyword>
<keyword evidence="14" id="KW-1185">Reference proteome</keyword>
<evidence type="ECO:0000256" key="5">
    <source>
        <dbReference type="ARBA" id="ARBA00022949"/>
    </source>
</evidence>
<dbReference type="GO" id="GO:0005886">
    <property type="term" value="C:plasma membrane"/>
    <property type="evidence" value="ECO:0007669"/>
    <property type="project" value="UniProtKB-SubCell"/>
</dbReference>
<evidence type="ECO:0000256" key="2">
    <source>
        <dbReference type="ARBA" id="ARBA00004651"/>
    </source>
</evidence>
<keyword evidence="7 11" id="KW-0472">Membrane</keyword>
<keyword evidence="3" id="KW-1003">Cell membrane</keyword>
<comment type="subcellular location">
    <subcellularLocation>
        <location evidence="1">Cell junction</location>
        <location evidence="1">Adherens junction</location>
    </subcellularLocation>
    <subcellularLocation>
        <location evidence="2">Cell membrane</location>
        <topology evidence="2">Multi-pass membrane protein</topology>
    </subcellularLocation>
</comment>
<evidence type="ECO:0000313" key="14">
    <source>
        <dbReference type="Proteomes" id="UP000824782"/>
    </source>
</evidence>
<dbReference type="GO" id="GO:0005912">
    <property type="term" value="C:adherens junction"/>
    <property type="evidence" value="ECO:0007669"/>
    <property type="project" value="UniProtKB-SubCell"/>
</dbReference>
<keyword evidence="5" id="KW-0965">Cell junction</keyword>
<evidence type="ECO:0000256" key="1">
    <source>
        <dbReference type="ARBA" id="ARBA00004536"/>
    </source>
</evidence>
<dbReference type="GO" id="GO:0001945">
    <property type="term" value="P:lymph vessel development"/>
    <property type="evidence" value="ECO:0007669"/>
    <property type="project" value="TreeGrafter"/>
</dbReference>
<dbReference type="PANTHER" id="PTHR14627">
    <property type="entry name" value="TRANSMEMBRANE PROTEIN 204"/>
    <property type="match status" value="1"/>
</dbReference>
<reference evidence="13" key="1">
    <citation type="thesis" date="2020" institute="ProQuest LLC" country="789 East Eisenhower Parkway, Ann Arbor, MI, USA">
        <title>Comparative Genomics and Chromosome Evolution.</title>
        <authorList>
            <person name="Mudd A.B."/>
        </authorList>
    </citation>
    <scope>NUCLEOTIDE SEQUENCE</scope>
    <source>
        <strain evidence="13">237g6f4</strain>
        <tissue evidence="13">Blood</tissue>
    </source>
</reference>
<comment type="function">
    <text evidence="8">Can influence paracellular permeability. Appears to be involved in cell-cell interactions through adherens.</text>
</comment>
<evidence type="ECO:0000256" key="10">
    <source>
        <dbReference type="ARBA" id="ARBA00083504"/>
    </source>
</evidence>
<sequence length="201" mass="22133">MGMHKLVAAAVAVALVSLILNNVAAFTPNWVYQTMEEGRKRSVGLWKMCLAGRGLSTRPGQGDERLCQSIGWGSEPSGLQESRSMVKLQFDMMRACNLIATVALTAGQLIFLMGLVELPIVTQDSQWWEEAIAAVFQLASFVLVIGLVTFYRIGPHKPSLVLPPRHWCLPTGTLAAAILIWNILHRRRTVWRPASSSSAVH</sequence>
<evidence type="ECO:0000256" key="9">
    <source>
        <dbReference type="ARBA" id="ARBA00067890"/>
    </source>
</evidence>
<comment type="caution">
    <text evidence="13">The sequence shown here is derived from an EMBL/GenBank/DDBJ whole genome shotgun (WGS) entry which is preliminary data.</text>
</comment>
<dbReference type="FunFam" id="1.20.140.150:FF:000008">
    <property type="entry name" value="Transmembrane protein 204"/>
    <property type="match status" value="1"/>
</dbReference>
<keyword evidence="6 11" id="KW-1133">Transmembrane helix</keyword>
<feature type="transmembrane region" description="Helical" evidence="11">
    <location>
        <begin position="98"/>
        <end position="120"/>
    </location>
</feature>
<name>A0AAV7AAF3_ENGPU</name>
<dbReference type="EMBL" id="WNYA01000008">
    <property type="protein sequence ID" value="KAG8557755.1"/>
    <property type="molecule type" value="Genomic_DNA"/>
</dbReference>
<dbReference type="AlphaFoldDB" id="A0AAV7AAF3"/>
<evidence type="ECO:0000256" key="7">
    <source>
        <dbReference type="ARBA" id="ARBA00023136"/>
    </source>
</evidence>
<dbReference type="GO" id="GO:0051145">
    <property type="term" value="P:smooth muscle cell differentiation"/>
    <property type="evidence" value="ECO:0007669"/>
    <property type="project" value="TreeGrafter"/>
</dbReference>
<protein>
    <recommendedName>
        <fullName evidence="9">Transmembrane protein 204</fullName>
    </recommendedName>
    <alternativeName>
        <fullName evidence="10">Claudin-like protein 24</fullName>
    </alternativeName>
</protein>
<feature type="transmembrane region" description="Helical" evidence="11">
    <location>
        <begin position="132"/>
        <end position="152"/>
    </location>
</feature>
<dbReference type="PANTHER" id="PTHR14627:SF0">
    <property type="entry name" value="TRANSMEMBRANE PROTEIN 204"/>
    <property type="match status" value="1"/>
</dbReference>
<evidence type="ECO:0000256" key="12">
    <source>
        <dbReference type="SAM" id="SignalP"/>
    </source>
</evidence>
<accession>A0AAV7AAF3</accession>
<keyword evidence="4 11" id="KW-0812">Transmembrane</keyword>
<evidence type="ECO:0000313" key="13">
    <source>
        <dbReference type="EMBL" id="KAG8557755.1"/>
    </source>
</evidence>
<gene>
    <name evidence="13" type="ORF">GDO81_016723</name>
</gene>
<feature type="chain" id="PRO_5044000732" description="Transmembrane protein 204" evidence="12">
    <location>
        <begin position="26"/>
        <end position="201"/>
    </location>
</feature>
<dbReference type="Gene3D" id="1.20.140.150">
    <property type="match status" value="1"/>
</dbReference>
<dbReference type="Proteomes" id="UP000824782">
    <property type="component" value="Unassembled WGS sequence"/>
</dbReference>